<dbReference type="Pfam" id="PF12436">
    <property type="entry name" value="USP7_ICP0_bdg"/>
    <property type="match status" value="1"/>
</dbReference>
<dbReference type="PROSITE" id="PS50235">
    <property type="entry name" value="USP_3"/>
    <property type="match status" value="1"/>
</dbReference>
<evidence type="ECO:0000256" key="2">
    <source>
        <dbReference type="ARBA" id="ARBA00009085"/>
    </source>
</evidence>
<proteinExistence type="inferred from homology"/>
<evidence type="ECO:0000256" key="7">
    <source>
        <dbReference type="ARBA" id="ARBA00022807"/>
    </source>
</evidence>
<comment type="similarity">
    <text evidence="2">Belongs to the peptidase C19 family.</text>
</comment>
<dbReference type="GO" id="GO:0016579">
    <property type="term" value="P:protein deubiquitination"/>
    <property type="evidence" value="ECO:0007669"/>
    <property type="project" value="EnsemblFungi"/>
</dbReference>
<dbReference type="PANTHER" id="PTHR24006">
    <property type="entry name" value="UBIQUITIN CARBOXYL-TERMINAL HYDROLASE"/>
    <property type="match status" value="1"/>
</dbReference>
<dbReference type="Gene3D" id="3.90.70.10">
    <property type="entry name" value="Cysteine proteinases"/>
    <property type="match status" value="1"/>
</dbReference>
<protein>
    <recommendedName>
        <fullName evidence="3">ubiquitinyl hydrolase 1</fullName>
        <ecNumber evidence="3">3.4.19.12</ecNumber>
    </recommendedName>
</protein>
<dbReference type="InterPro" id="IPR001394">
    <property type="entry name" value="Peptidase_C19_UCH"/>
</dbReference>
<feature type="region of interest" description="Disordered" evidence="8">
    <location>
        <begin position="1"/>
        <end position="28"/>
    </location>
</feature>
<dbReference type="GO" id="GO:0005634">
    <property type="term" value="C:nucleus"/>
    <property type="evidence" value="ECO:0007669"/>
    <property type="project" value="TreeGrafter"/>
</dbReference>
<dbReference type="Gene3D" id="2.60.210.10">
    <property type="entry name" value="Apoptosis, Tumor Necrosis Factor Receptor Associated Protein 2, Chain A"/>
    <property type="match status" value="1"/>
</dbReference>
<dbReference type="GeneID" id="30147603"/>
<dbReference type="Pfam" id="PF00443">
    <property type="entry name" value="UCH"/>
    <property type="match status" value="1"/>
</dbReference>
<dbReference type="GO" id="GO:0031647">
    <property type="term" value="P:regulation of protein stability"/>
    <property type="evidence" value="ECO:0007669"/>
    <property type="project" value="TreeGrafter"/>
</dbReference>
<keyword evidence="12" id="KW-1185">Reference proteome</keyword>
<dbReference type="Proteomes" id="UP000094336">
    <property type="component" value="Unassembled WGS sequence"/>
</dbReference>
<evidence type="ECO:0000256" key="4">
    <source>
        <dbReference type="ARBA" id="ARBA00022670"/>
    </source>
</evidence>
<name>A0A1E3QJ90_9ASCO</name>
<evidence type="ECO:0000259" key="9">
    <source>
        <dbReference type="PROSITE" id="PS50144"/>
    </source>
</evidence>
<evidence type="ECO:0000256" key="6">
    <source>
        <dbReference type="ARBA" id="ARBA00022801"/>
    </source>
</evidence>
<dbReference type="GO" id="GO:0005829">
    <property type="term" value="C:cytosol"/>
    <property type="evidence" value="ECO:0007669"/>
    <property type="project" value="EnsemblFungi"/>
</dbReference>
<dbReference type="PROSITE" id="PS00973">
    <property type="entry name" value="USP_2"/>
    <property type="match status" value="1"/>
</dbReference>
<dbReference type="PROSITE" id="PS50144">
    <property type="entry name" value="MATH"/>
    <property type="match status" value="1"/>
</dbReference>
<dbReference type="InterPro" id="IPR028889">
    <property type="entry name" value="USP"/>
</dbReference>
<dbReference type="AlphaFoldDB" id="A0A1E3QJ90"/>
<evidence type="ECO:0000256" key="8">
    <source>
        <dbReference type="SAM" id="MobiDB-lite"/>
    </source>
</evidence>
<organism evidence="11 12">
    <name type="scientific">Babjeviella inositovora NRRL Y-12698</name>
    <dbReference type="NCBI Taxonomy" id="984486"/>
    <lineage>
        <taxon>Eukaryota</taxon>
        <taxon>Fungi</taxon>
        <taxon>Dikarya</taxon>
        <taxon>Ascomycota</taxon>
        <taxon>Saccharomycotina</taxon>
        <taxon>Pichiomycetes</taxon>
        <taxon>Serinales incertae sedis</taxon>
        <taxon>Babjeviella</taxon>
    </lineage>
</organism>
<evidence type="ECO:0000313" key="12">
    <source>
        <dbReference type="Proteomes" id="UP000094336"/>
    </source>
</evidence>
<evidence type="ECO:0000313" key="11">
    <source>
        <dbReference type="EMBL" id="ODQ77761.1"/>
    </source>
</evidence>
<dbReference type="RefSeq" id="XP_018983089.1">
    <property type="nucleotide sequence ID" value="XM_019129750.1"/>
</dbReference>
<dbReference type="STRING" id="984486.A0A1E3QJ90"/>
<evidence type="ECO:0000256" key="3">
    <source>
        <dbReference type="ARBA" id="ARBA00012759"/>
    </source>
</evidence>
<dbReference type="GO" id="GO:0006508">
    <property type="term" value="P:proteolysis"/>
    <property type="evidence" value="ECO:0007669"/>
    <property type="project" value="UniProtKB-KW"/>
</dbReference>
<dbReference type="GO" id="GO:0004843">
    <property type="term" value="F:cysteine-type deubiquitinase activity"/>
    <property type="evidence" value="ECO:0007669"/>
    <property type="project" value="UniProtKB-EC"/>
</dbReference>
<dbReference type="GO" id="GO:0010995">
    <property type="term" value="P:free ubiquitin chain depolymerization"/>
    <property type="evidence" value="ECO:0007669"/>
    <property type="project" value="EnsemblFungi"/>
</dbReference>
<dbReference type="InterPro" id="IPR008974">
    <property type="entry name" value="TRAF-like"/>
</dbReference>
<comment type="catalytic activity">
    <reaction evidence="1">
        <text>Thiol-dependent hydrolysis of ester, thioester, amide, peptide and isopeptide bonds formed by the C-terminal Gly of ubiquitin (a 76-residue protein attached to proteins as an intracellular targeting signal).</text>
        <dbReference type="EC" id="3.4.19.12"/>
    </reaction>
</comment>
<evidence type="ECO:0000256" key="1">
    <source>
        <dbReference type="ARBA" id="ARBA00000707"/>
    </source>
</evidence>
<dbReference type="SUPFAM" id="SSF49599">
    <property type="entry name" value="TRAF domain-like"/>
    <property type="match status" value="1"/>
</dbReference>
<keyword evidence="4" id="KW-0645">Protease</keyword>
<dbReference type="InterPro" id="IPR029346">
    <property type="entry name" value="USP_C"/>
</dbReference>
<dbReference type="Gene3D" id="3.10.20.90">
    <property type="entry name" value="Phosphatidylinositol 3-kinase Catalytic Subunit, Chain A, domain 1"/>
    <property type="match status" value="2"/>
</dbReference>
<dbReference type="PANTHER" id="PTHR24006:SF644">
    <property type="entry name" value="UBIQUITIN CARBOXYL-TERMINAL HYDROLASE 7"/>
    <property type="match status" value="1"/>
</dbReference>
<dbReference type="EC" id="3.4.19.12" evidence="3"/>
<evidence type="ECO:0000256" key="5">
    <source>
        <dbReference type="ARBA" id="ARBA00022786"/>
    </source>
</evidence>
<gene>
    <name evidence="11" type="ORF">BABINDRAFT_163160</name>
</gene>
<feature type="domain" description="USP" evidence="10">
    <location>
        <begin position="220"/>
        <end position="547"/>
    </location>
</feature>
<feature type="domain" description="MATH" evidence="9">
    <location>
        <begin position="52"/>
        <end position="194"/>
    </location>
</feature>
<dbReference type="PROSITE" id="PS00972">
    <property type="entry name" value="USP_1"/>
    <property type="match status" value="1"/>
</dbReference>
<dbReference type="SUPFAM" id="SSF54001">
    <property type="entry name" value="Cysteine proteinases"/>
    <property type="match status" value="1"/>
</dbReference>
<dbReference type="InterPro" id="IPR038765">
    <property type="entry name" value="Papain-like_cys_pep_sf"/>
</dbReference>
<keyword evidence="6" id="KW-0378">Hydrolase</keyword>
<dbReference type="GO" id="GO:0016973">
    <property type="term" value="P:poly(A)+ mRNA export from nucleus"/>
    <property type="evidence" value="ECO:0007669"/>
    <property type="project" value="EnsemblFungi"/>
</dbReference>
<evidence type="ECO:0000259" key="10">
    <source>
        <dbReference type="PROSITE" id="PS50235"/>
    </source>
</evidence>
<dbReference type="InterPro" id="IPR018200">
    <property type="entry name" value="USP_CS"/>
</dbReference>
<dbReference type="InterPro" id="IPR050164">
    <property type="entry name" value="Peptidase_C19"/>
</dbReference>
<dbReference type="FunFam" id="3.90.70.10:FF:000044">
    <property type="entry name" value="Ubiquitin carboxyl-terminal hydrolase 13"/>
    <property type="match status" value="1"/>
</dbReference>
<sequence length="1198" mass="135974">MDYTRKLDIPEDSSSEEEQSESARAAAHADLPTNYAANLAKLYDMNDEIVAETHHTWEIADWRGFKDNRIVGPTFRCGDFDFNLLIFPLGNNSNNVAVYLEPHPPCITAEKEDGTVERTPVDPNWHCCAQFAIDMWNPDVPAARIFSQSHHRFLKSATDWGFSSFVGIQQLNSNWKATGAPLVSRSRVNITTYVRVLRDTTGVLWHDFVDYDSKKETGFVGILNQGATCYLNSLLQSYFFTKVFRQKVYAIPTAHDTPNSHGTFPLAVSLQRAFYKLQKACEPISTSELTSAFGWTSLDAFTQHDVQELNRILMDKLEARMKGTPIEGCLTDIFVGKMKSYIKCVDVDYESVRVEDFWDIQLNVKNTASLARAFENYIEVEMLEGDNQYDASGIGLQDAKKGVVFESFPPVLHLQLKRFEYDFVNDRLVKINDRYEFPESIDLKPYLDAESEGYEEDWDYQLHGVLIHLGDFSSGHYYAMLRPSLADEWYRFDDDRVFRATKRQVFDENFGVDVKPNADLAKLTRHEYQEYQNQRFTNAYMLVYVRKAKLAEVMVEVEDADIPLNVSRTIESELREQERVTREKQEQHLYARLNVFTTGSFQHYQGYEMGPTLVHQKLFHDELYAKESFPWHVRVLKTDTVASVAAQIAENFGLDPTQFRLWTMVHRRNATVRPDIPVDMEQTIGALQASKLELNLWVEEKNKELHVVKGLGNLVGASLTKTFAQLPPTDVLFATVSDDSDDVVVLLKYFDVKNQRLTGLTHAVVNKYSVIGSLIPLVNRLLGNDPFTKLSVYEELQVGSIDAHKLEATFYTSEVGSGDILVLQQELPGESEDSRQHEKSLDGPGFYTTAIDFYNFLLFRTQFSMRPKSASDDDAMVISDGAPASATKFDFWCSSKAPYAEFAGYVARKIGADPDYLRFFAVGYDGSKVPLGSGAALSSILLKHVPAYQSVTFEYETLPIPLADYEHKRAVTVHWLQGGIVHDTVYELLVPVSSTVTDVIHGVQTAVGFENEAVADVLVWAAFDHKFVELLPGERPLSQITDTLLIYCGIFPQEADILGRQASDDVEVVELRHPQEPAYERFELAQIRLITAFQYNKDARRTHGAPFIFILVKGEPFSKTKQRLQQLTDIPEADFLKKVKVTTCTKHGSVRLSVETADLARDALVLYDEIHEDEFLCLDHPERAPRRASGFEKPIVVS</sequence>
<dbReference type="Pfam" id="PF14533">
    <property type="entry name" value="USP7_C2"/>
    <property type="match status" value="1"/>
</dbReference>
<dbReference type="InterPro" id="IPR024729">
    <property type="entry name" value="USP7_ICP0-binding_dom"/>
</dbReference>
<dbReference type="CDD" id="cd02659">
    <property type="entry name" value="peptidase_C19C"/>
    <property type="match status" value="1"/>
</dbReference>
<feature type="compositionally biased region" description="Acidic residues" evidence="8">
    <location>
        <begin position="10"/>
        <end position="20"/>
    </location>
</feature>
<keyword evidence="5" id="KW-0833">Ubl conjugation pathway</keyword>
<accession>A0A1E3QJ90</accession>
<keyword evidence="7" id="KW-0788">Thiol protease</keyword>
<dbReference type="InterPro" id="IPR002083">
    <property type="entry name" value="MATH/TRAF_dom"/>
</dbReference>
<reference evidence="12" key="1">
    <citation type="submission" date="2016-05" db="EMBL/GenBank/DDBJ databases">
        <title>Comparative genomics of biotechnologically important yeasts.</title>
        <authorList>
            <consortium name="DOE Joint Genome Institute"/>
            <person name="Riley R."/>
            <person name="Haridas S."/>
            <person name="Wolfe K.H."/>
            <person name="Lopes M.R."/>
            <person name="Hittinger C.T."/>
            <person name="Goker M."/>
            <person name="Salamov A."/>
            <person name="Wisecaver J."/>
            <person name="Long T.M."/>
            <person name="Aerts A.L."/>
            <person name="Barry K."/>
            <person name="Choi C."/>
            <person name="Clum A."/>
            <person name="Coughlan A.Y."/>
            <person name="Deshpande S."/>
            <person name="Douglass A.P."/>
            <person name="Hanson S.J."/>
            <person name="Klenk H.-P."/>
            <person name="Labutti K."/>
            <person name="Lapidus A."/>
            <person name="Lindquist E."/>
            <person name="Lipzen A."/>
            <person name="Meier-Kolthoff J.P."/>
            <person name="Ohm R.A."/>
            <person name="Otillar R.P."/>
            <person name="Pangilinan J."/>
            <person name="Peng Y."/>
            <person name="Rokas A."/>
            <person name="Rosa C.A."/>
            <person name="Scheuner C."/>
            <person name="Sibirny A.A."/>
            <person name="Slot J.C."/>
            <person name="Stielow J.B."/>
            <person name="Sun H."/>
            <person name="Kurtzman C.P."/>
            <person name="Blackwell M."/>
            <person name="Grigoriev I.V."/>
            <person name="Jeffries T.W."/>
        </authorList>
    </citation>
    <scope>NUCLEOTIDE SEQUENCE [LARGE SCALE GENOMIC DNA]</scope>
    <source>
        <strain evidence="12">NRRL Y-12698</strain>
    </source>
</reference>
<dbReference type="GO" id="GO:0005777">
    <property type="term" value="C:peroxisome"/>
    <property type="evidence" value="ECO:0007669"/>
    <property type="project" value="EnsemblFungi"/>
</dbReference>
<dbReference type="OrthoDB" id="289038at2759"/>
<dbReference type="EMBL" id="KV454438">
    <property type="protein sequence ID" value="ODQ77761.1"/>
    <property type="molecule type" value="Genomic_DNA"/>
</dbReference>